<sequence length="303" mass="35086">MSGKEIVEKLSLEEVGRHFESLGYKVIKLEQPWRHMTGLVKFENEKLFVKMATTAGIGERTKNETAWNRNMNSVWNKYATTFKSPKPFDEGYFQDRYWFVGEYVFGKPLVGVTDNNTNISDKDLERAAGIANNLLELSKMVLLPKDVEHFKEVWQERILQVATGWSKSIKGSTKKLLQFIEVNRKEIDIAASHGDFTPWNIMKTKAGQYYLIDAEAAQMAGLMYYDVAYFYHRVYTKLKRPDLAEKFLNIYKEISKWTEKNDKEFAPVLASRIMGGYFDAERDGVTNEELNRQLEVKLLAGEI</sequence>
<accession>A0A0G1HZM5</accession>
<evidence type="ECO:0000259" key="1">
    <source>
        <dbReference type="Pfam" id="PF01636"/>
    </source>
</evidence>
<evidence type="ECO:0000313" key="2">
    <source>
        <dbReference type="EMBL" id="KKT52435.1"/>
    </source>
</evidence>
<evidence type="ECO:0000313" key="3">
    <source>
        <dbReference type="Proteomes" id="UP000034006"/>
    </source>
</evidence>
<dbReference type="EMBL" id="LCIH01000002">
    <property type="protein sequence ID" value="KKT52435.1"/>
    <property type="molecule type" value="Genomic_DNA"/>
</dbReference>
<organism evidence="2 3">
    <name type="scientific">Candidatus Collierbacteria bacterium GW2011_GWB2_44_22</name>
    <dbReference type="NCBI Taxonomy" id="1618387"/>
    <lineage>
        <taxon>Bacteria</taxon>
        <taxon>Candidatus Collieribacteriota</taxon>
    </lineage>
</organism>
<dbReference type="InterPro" id="IPR011009">
    <property type="entry name" value="Kinase-like_dom_sf"/>
</dbReference>
<dbReference type="AlphaFoldDB" id="A0A0G1HZM5"/>
<dbReference type="Proteomes" id="UP000034006">
    <property type="component" value="Unassembled WGS sequence"/>
</dbReference>
<gene>
    <name evidence="2" type="ORF">UW44_C0002G0101</name>
</gene>
<dbReference type="Gene3D" id="3.90.1200.10">
    <property type="match status" value="1"/>
</dbReference>
<dbReference type="Pfam" id="PF01636">
    <property type="entry name" value="APH"/>
    <property type="match status" value="1"/>
</dbReference>
<protein>
    <recommendedName>
        <fullName evidence="1">Aminoglycoside phosphotransferase domain-containing protein</fullName>
    </recommendedName>
</protein>
<comment type="caution">
    <text evidence="2">The sequence shown here is derived from an EMBL/GenBank/DDBJ whole genome shotgun (WGS) entry which is preliminary data.</text>
</comment>
<proteinExistence type="predicted"/>
<dbReference type="InterPro" id="IPR002575">
    <property type="entry name" value="Aminoglycoside_PTrfase"/>
</dbReference>
<feature type="domain" description="Aminoglycoside phosphotransferase" evidence="1">
    <location>
        <begin position="83"/>
        <end position="252"/>
    </location>
</feature>
<name>A0A0G1HZM5_9BACT</name>
<dbReference type="SUPFAM" id="SSF56112">
    <property type="entry name" value="Protein kinase-like (PK-like)"/>
    <property type="match status" value="1"/>
</dbReference>
<reference evidence="2 3" key="1">
    <citation type="journal article" date="2015" name="Nature">
        <title>rRNA introns, odd ribosomes, and small enigmatic genomes across a large radiation of phyla.</title>
        <authorList>
            <person name="Brown C.T."/>
            <person name="Hug L.A."/>
            <person name="Thomas B.C."/>
            <person name="Sharon I."/>
            <person name="Castelle C.J."/>
            <person name="Singh A."/>
            <person name="Wilkins M.J."/>
            <person name="Williams K.H."/>
            <person name="Banfield J.F."/>
        </authorList>
    </citation>
    <scope>NUCLEOTIDE SEQUENCE [LARGE SCALE GENOMIC DNA]</scope>
</reference>